<comment type="similarity">
    <text evidence="1">Belongs to the short-chain dehydrogenases/reductases (SDR) family.</text>
</comment>
<dbReference type="PRINTS" id="PR00080">
    <property type="entry name" value="SDRFAMILY"/>
</dbReference>
<dbReference type="CDD" id="cd05325">
    <property type="entry name" value="carb_red_sniffer_like_SDR_c"/>
    <property type="match status" value="1"/>
</dbReference>
<name>A0AAP8MFK8_9GAMM</name>
<evidence type="ECO:0000256" key="1">
    <source>
        <dbReference type="RuleBase" id="RU000363"/>
    </source>
</evidence>
<proteinExistence type="inferred from homology"/>
<dbReference type="PRINTS" id="PR00081">
    <property type="entry name" value="GDHRDH"/>
</dbReference>
<reference evidence="2 3" key="1">
    <citation type="submission" date="2018-01" db="EMBL/GenBank/DDBJ databases">
        <title>The draft genome sequence of Halioglobus japonicus S1-36.</title>
        <authorList>
            <person name="Du Z.-J."/>
            <person name="Shi M.-J."/>
        </authorList>
    </citation>
    <scope>NUCLEOTIDE SEQUENCE [LARGE SCALE GENOMIC DNA]</scope>
    <source>
        <strain evidence="2 3">S1-36</strain>
    </source>
</reference>
<protein>
    <submittedName>
        <fullName evidence="2">KR domain-containing protein</fullName>
    </submittedName>
</protein>
<sequence>MTVLVTGANRGIGLEMVKQMKAQGLDVIGTARKPAEAEELRATGARVEQLDVTDAESLAALAETLKGVKIDMLVNNAGVGGQAPVSFRETDFAATDWTFAVNTLGPMRVTQALIDNLDAGKHKTVIHISSVMGSIERNRGGYYGYRASKAALNMMNKSLAQELGEEGYTCVVMHPGWVQTRMGGPGAAITSEESVKGMLKVFAGLGTKDNGRFYDYQGESIPW</sequence>
<dbReference type="PANTHER" id="PTHR45458:SF1">
    <property type="entry name" value="SHORT CHAIN DEHYDROGENASE"/>
    <property type="match status" value="1"/>
</dbReference>
<keyword evidence="3" id="KW-1185">Reference proteome</keyword>
<accession>A0AAP8MFK8</accession>
<organism evidence="2 3">
    <name type="scientific">Halioglobus japonicus</name>
    <dbReference type="NCBI Taxonomy" id="930805"/>
    <lineage>
        <taxon>Bacteria</taxon>
        <taxon>Pseudomonadati</taxon>
        <taxon>Pseudomonadota</taxon>
        <taxon>Gammaproteobacteria</taxon>
        <taxon>Cellvibrionales</taxon>
        <taxon>Halieaceae</taxon>
        <taxon>Halioglobus</taxon>
    </lineage>
</organism>
<dbReference type="Proteomes" id="UP000235162">
    <property type="component" value="Unassembled WGS sequence"/>
</dbReference>
<dbReference type="PANTHER" id="PTHR45458">
    <property type="entry name" value="SHORT-CHAIN DEHYDROGENASE/REDUCTASE SDR"/>
    <property type="match status" value="1"/>
</dbReference>
<dbReference type="EMBL" id="PKUR01000002">
    <property type="protein sequence ID" value="PLW86951.1"/>
    <property type="molecule type" value="Genomic_DNA"/>
</dbReference>
<dbReference type="InterPro" id="IPR036291">
    <property type="entry name" value="NAD(P)-bd_dom_sf"/>
</dbReference>
<evidence type="ECO:0000313" key="3">
    <source>
        <dbReference type="Proteomes" id="UP000235162"/>
    </source>
</evidence>
<dbReference type="Gene3D" id="3.40.50.720">
    <property type="entry name" value="NAD(P)-binding Rossmann-like Domain"/>
    <property type="match status" value="1"/>
</dbReference>
<comment type="caution">
    <text evidence="2">The sequence shown here is derived from an EMBL/GenBank/DDBJ whole genome shotgun (WGS) entry which is preliminary data.</text>
</comment>
<dbReference type="GO" id="GO:0016616">
    <property type="term" value="F:oxidoreductase activity, acting on the CH-OH group of donors, NAD or NADP as acceptor"/>
    <property type="evidence" value="ECO:0007669"/>
    <property type="project" value="TreeGrafter"/>
</dbReference>
<dbReference type="AlphaFoldDB" id="A0AAP8MFK8"/>
<evidence type="ECO:0000313" key="2">
    <source>
        <dbReference type="EMBL" id="PLW86951.1"/>
    </source>
</evidence>
<dbReference type="KEGG" id="hja:BST95_07815"/>
<dbReference type="SUPFAM" id="SSF51735">
    <property type="entry name" value="NAD(P)-binding Rossmann-fold domains"/>
    <property type="match status" value="1"/>
</dbReference>
<gene>
    <name evidence="2" type="ORF">C0029_06860</name>
</gene>
<dbReference type="InterPro" id="IPR002347">
    <property type="entry name" value="SDR_fam"/>
</dbReference>
<dbReference type="Pfam" id="PF00106">
    <property type="entry name" value="adh_short"/>
    <property type="match status" value="1"/>
</dbReference>
<dbReference type="InterPro" id="IPR052184">
    <property type="entry name" value="SDR_enzymes"/>
</dbReference>